<dbReference type="PATRIC" id="fig|593117.10.peg.87"/>
<keyword evidence="8" id="KW-1185">Reference proteome</keyword>
<dbReference type="PaxDb" id="593117-TGAM_0085"/>
<sequence>MGVMELELLKKLVSIPSRFGEEDKISNFIGSFLEEHGLSVEYQEVEGFGSNVISRIKGKRLTVVLNGHMDTVGLGSGWTRNPWGELDGDRFYGLGSADMKGGLAALMAAFVEASYLPRRKRPTVLFTAVVDEEGYSRGAWKLIEENKVKDANLVLIAEPTGENLMLGARGRYVIRLRVRGKKAHAARPENGINAIEEMSKLLAFLPRIKTKKHVRLGSGSYCTLYAHGEADGLSVPEEAEAIVDRHVVIGEDWERVVGELRKAAEKVGMRGELEISKFPRPTPEMLPYLVRENNRFVSMMSRIHSILWGRTPEKIYGKSVGDFNYFGTYLGVPTIVFGPIGGNWHGADEWVSVSSVERVKGTYLEFLRVLGSGKRLAELVEMKDYVPS</sequence>
<keyword evidence="5" id="KW-0862">Zinc</keyword>
<evidence type="ECO:0000256" key="4">
    <source>
        <dbReference type="ARBA" id="ARBA00022801"/>
    </source>
</evidence>
<dbReference type="GO" id="GO:0046872">
    <property type="term" value="F:metal ion binding"/>
    <property type="evidence" value="ECO:0007669"/>
    <property type="project" value="UniProtKB-KW"/>
</dbReference>
<evidence type="ECO:0000256" key="5">
    <source>
        <dbReference type="ARBA" id="ARBA00022833"/>
    </source>
</evidence>
<keyword evidence="4" id="KW-0378">Hydrolase</keyword>
<dbReference type="PANTHER" id="PTHR43808:SF8">
    <property type="entry name" value="PEPTIDASE M20 DIMERISATION DOMAIN-CONTAINING PROTEIN"/>
    <property type="match status" value="1"/>
</dbReference>
<proteinExistence type="inferred from homology"/>
<evidence type="ECO:0000256" key="3">
    <source>
        <dbReference type="ARBA" id="ARBA00022723"/>
    </source>
</evidence>
<dbReference type="SUPFAM" id="SSF53187">
    <property type="entry name" value="Zn-dependent exopeptidases"/>
    <property type="match status" value="1"/>
</dbReference>
<comment type="cofactor">
    <cofactor evidence="1">
        <name>Zn(2+)</name>
        <dbReference type="ChEBI" id="CHEBI:29105"/>
    </cofactor>
</comment>
<comment type="similarity">
    <text evidence="2">Belongs to the peptidase M20A family.</text>
</comment>
<keyword evidence="3" id="KW-0479">Metal-binding</keyword>
<dbReference type="Pfam" id="PF07687">
    <property type="entry name" value="M20_dimer"/>
    <property type="match status" value="1"/>
</dbReference>
<dbReference type="EMBL" id="CP001398">
    <property type="protein sequence ID" value="ACS32587.1"/>
    <property type="molecule type" value="Genomic_DNA"/>
</dbReference>
<accession>C5A2T5</accession>
<dbReference type="Pfam" id="PF01546">
    <property type="entry name" value="Peptidase_M20"/>
    <property type="match status" value="1"/>
</dbReference>
<dbReference type="KEGG" id="tga:TGAM_0085"/>
<dbReference type="PROSITE" id="PS00759">
    <property type="entry name" value="ARGE_DAPE_CPG2_2"/>
    <property type="match status" value="1"/>
</dbReference>
<dbReference type="AlphaFoldDB" id="C5A2T5"/>
<dbReference type="InterPro" id="IPR011650">
    <property type="entry name" value="Peptidase_M20_dimer"/>
</dbReference>
<dbReference type="InterPro" id="IPR050072">
    <property type="entry name" value="Peptidase_M20A"/>
</dbReference>
<protein>
    <submittedName>
        <fullName evidence="7">Metallopeptidase M20, ArgE/dapE family</fullName>
    </submittedName>
</protein>
<evidence type="ECO:0000256" key="1">
    <source>
        <dbReference type="ARBA" id="ARBA00001947"/>
    </source>
</evidence>
<dbReference type="PANTHER" id="PTHR43808">
    <property type="entry name" value="ACETYLORNITHINE DEACETYLASE"/>
    <property type="match status" value="1"/>
</dbReference>
<evidence type="ECO:0000256" key="2">
    <source>
        <dbReference type="ARBA" id="ARBA00006247"/>
    </source>
</evidence>
<dbReference type="InterPro" id="IPR001261">
    <property type="entry name" value="ArgE/DapE_CS"/>
</dbReference>
<evidence type="ECO:0000313" key="7">
    <source>
        <dbReference type="EMBL" id="ACS32587.1"/>
    </source>
</evidence>
<dbReference type="GO" id="GO:0016787">
    <property type="term" value="F:hydrolase activity"/>
    <property type="evidence" value="ECO:0007669"/>
    <property type="project" value="UniProtKB-KW"/>
</dbReference>
<dbReference type="InterPro" id="IPR002933">
    <property type="entry name" value="Peptidase_M20"/>
</dbReference>
<dbReference type="InterPro" id="IPR036264">
    <property type="entry name" value="Bact_exopeptidase_dim_dom"/>
</dbReference>
<dbReference type="STRING" id="593117.TGAM_0085"/>
<evidence type="ECO:0000259" key="6">
    <source>
        <dbReference type="Pfam" id="PF07687"/>
    </source>
</evidence>
<dbReference type="Gene3D" id="3.40.630.10">
    <property type="entry name" value="Zn peptidases"/>
    <property type="match status" value="1"/>
</dbReference>
<dbReference type="HOGENOM" id="CLU_021802_2_0_2"/>
<dbReference type="SUPFAM" id="SSF55031">
    <property type="entry name" value="Bacterial exopeptidase dimerisation domain"/>
    <property type="match status" value="1"/>
</dbReference>
<feature type="domain" description="Peptidase M20 dimerisation" evidence="6">
    <location>
        <begin position="167"/>
        <end position="268"/>
    </location>
</feature>
<dbReference type="eggNOG" id="arCOG01107">
    <property type="taxonomic scope" value="Archaea"/>
</dbReference>
<gene>
    <name evidence="7" type="ordered locus">TGAM_0085</name>
</gene>
<dbReference type="Gene3D" id="3.30.70.360">
    <property type="match status" value="1"/>
</dbReference>
<dbReference type="Proteomes" id="UP000001488">
    <property type="component" value="Chromosome"/>
</dbReference>
<evidence type="ECO:0000313" key="8">
    <source>
        <dbReference type="Proteomes" id="UP000001488"/>
    </source>
</evidence>
<organism evidence="7 8">
    <name type="scientific">Thermococcus gammatolerans (strain DSM 15229 / JCM 11827 / EJ3)</name>
    <dbReference type="NCBI Taxonomy" id="593117"/>
    <lineage>
        <taxon>Archaea</taxon>
        <taxon>Methanobacteriati</taxon>
        <taxon>Methanobacteriota</taxon>
        <taxon>Thermococci</taxon>
        <taxon>Thermococcales</taxon>
        <taxon>Thermococcaceae</taxon>
        <taxon>Thermococcus</taxon>
    </lineage>
</organism>
<reference evidence="7 8" key="1">
    <citation type="journal article" date="2007" name="Genome Biol.">
        <title>Genome analysis and genome-wide proteomics of Thermococcus gammatolerans, the most radioresistant organism known amongst the Archaea.</title>
        <authorList>
            <person name="Zivanovic Y."/>
            <person name="Armengaud J."/>
            <person name="Lagorce A."/>
            <person name="Leplat C."/>
            <person name="Guerin P."/>
            <person name="Dutertre M."/>
            <person name="Anthouard V."/>
            <person name="Forterre P."/>
            <person name="Wincker P."/>
            <person name="Confalonieri F."/>
        </authorList>
    </citation>
    <scope>NUCLEOTIDE SEQUENCE [LARGE SCALE GENOMIC DNA]</scope>
    <source>
        <strain evidence="8">DSM 15229 / JCM 11827 / EJ3</strain>
    </source>
</reference>
<name>C5A2T5_THEGJ</name>